<comment type="catalytic activity">
    <reaction evidence="1">
        <text>ATP + protein L-histidine = ADP + protein N-phospho-L-histidine.</text>
        <dbReference type="EC" id="2.7.13.3"/>
    </reaction>
</comment>
<proteinExistence type="predicted"/>
<feature type="transmembrane region" description="Helical" evidence="9">
    <location>
        <begin position="83"/>
        <end position="99"/>
    </location>
</feature>
<keyword evidence="8" id="KW-0902">Two-component regulatory system</keyword>
<evidence type="ECO:0000256" key="8">
    <source>
        <dbReference type="ARBA" id="ARBA00023012"/>
    </source>
</evidence>
<evidence type="ECO:0000313" key="11">
    <source>
        <dbReference type="EMBL" id="MBU3875438.1"/>
    </source>
</evidence>
<keyword evidence="7" id="KW-0067">ATP-binding</keyword>
<gene>
    <name evidence="11" type="ORF">HGO97_006385</name>
</gene>
<evidence type="ECO:0000259" key="10">
    <source>
        <dbReference type="Pfam" id="PF07730"/>
    </source>
</evidence>
<name>A0ABS6D1P9_9FIRM</name>
<evidence type="ECO:0000256" key="3">
    <source>
        <dbReference type="ARBA" id="ARBA00022553"/>
    </source>
</evidence>
<keyword evidence="5" id="KW-0547">Nucleotide-binding</keyword>
<feature type="transmembrane region" description="Helical" evidence="9">
    <location>
        <begin position="105"/>
        <end position="121"/>
    </location>
</feature>
<evidence type="ECO:0000256" key="5">
    <source>
        <dbReference type="ARBA" id="ARBA00022741"/>
    </source>
</evidence>
<dbReference type="InterPro" id="IPR050482">
    <property type="entry name" value="Sensor_HK_TwoCompSys"/>
</dbReference>
<keyword evidence="12" id="KW-1185">Reference proteome</keyword>
<feature type="domain" description="Signal transduction histidine kinase subgroup 3 dimerisation and phosphoacceptor" evidence="10">
    <location>
        <begin position="171"/>
        <end position="234"/>
    </location>
</feature>
<dbReference type="Pfam" id="PF07730">
    <property type="entry name" value="HisKA_3"/>
    <property type="match status" value="1"/>
</dbReference>
<sequence>MRNIKDTCLLFIYCFFTLFTVRADFFYVLAFLAALILCCMDYFIESRGILLLCSFLFLAAAWINPTFLYFLPAVSYLLFRRRYYALILAGGCAALYFFCLKDVNYFPFCLCIFGGILAYFMEQNTRDYEQLDSLYRHTRDDSRESNLLLTEKNHILLEKQDYEIYTATLKERNRIAREIHDNVGHLLSRSILMVGALKAVNQTSALAEPLDTLDSTLNSAMDSIRSSVHDLHDEAINLKEAVLSLLKDFTFCPVSFQYDMDREIPRDIKYSFISITKEALSNIIKHSNATQVRLVMREHPALYQLCIEDNGTEAVLSDTGIGLINMKERIQALKGNMQVQTQNGFKIFITVPKEQ</sequence>
<dbReference type="PANTHER" id="PTHR24421:SF10">
    <property type="entry name" value="NITRATE_NITRITE SENSOR PROTEIN NARQ"/>
    <property type="match status" value="1"/>
</dbReference>
<evidence type="ECO:0000256" key="9">
    <source>
        <dbReference type="SAM" id="Phobius"/>
    </source>
</evidence>
<evidence type="ECO:0000256" key="4">
    <source>
        <dbReference type="ARBA" id="ARBA00022679"/>
    </source>
</evidence>
<keyword evidence="3" id="KW-0597">Phosphoprotein</keyword>
<dbReference type="PANTHER" id="PTHR24421">
    <property type="entry name" value="NITRATE/NITRITE SENSOR PROTEIN NARX-RELATED"/>
    <property type="match status" value="1"/>
</dbReference>
<dbReference type="CDD" id="cd16917">
    <property type="entry name" value="HATPase_UhpB-NarQ-NarX-like"/>
    <property type="match status" value="1"/>
</dbReference>
<keyword evidence="9" id="KW-1133">Transmembrane helix</keyword>
<dbReference type="EMBL" id="JABACJ020000004">
    <property type="protein sequence ID" value="MBU3875438.1"/>
    <property type="molecule type" value="Genomic_DNA"/>
</dbReference>
<evidence type="ECO:0000256" key="1">
    <source>
        <dbReference type="ARBA" id="ARBA00000085"/>
    </source>
</evidence>
<dbReference type="Proteomes" id="UP000723714">
    <property type="component" value="Unassembled WGS sequence"/>
</dbReference>
<evidence type="ECO:0000256" key="7">
    <source>
        <dbReference type="ARBA" id="ARBA00022840"/>
    </source>
</evidence>
<keyword evidence="9" id="KW-0472">Membrane</keyword>
<dbReference type="RefSeq" id="WP_216240445.1">
    <property type="nucleotide sequence ID" value="NZ_JABACJ020000004.1"/>
</dbReference>
<comment type="caution">
    <text evidence="11">The sequence shown here is derived from an EMBL/GenBank/DDBJ whole genome shotgun (WGS) entry which is preliminary data.</text>
</comment>
<dbReference type="EC" id="2.7.13.3" evidence="2"/>
<accession>A0ABS6D1P9</accession>
<dbReference type="GO" id="GO:0016301">
    <property type="term" value="F:kinase activity"/>
    <property type="evidence" value="ECO:0007669"/>
    <property type="project" value="UniProtKB-KW"/>
</dbReference>
<feature type="transmembrane region" description="Helical" evidence="9">
    <location>
        <begin position="12"/>
        <end position="37"/>
    </location>
</feature>
<evidence type="ECO:0000313" key="12">
    <source>
        <dbReference type="Proteomes" id="UP000723714"/>
    </source>
</evidence>
<protein>
    <recommendedName>
        <fullName evidence="2">histidine kinase</fullName>
        <ecNumber evidence="2">2.7.13.3</ecNumber>
    </recommendedName>
</protein>
<feature type="transmembrane region" description="Helical" evidence="9">
    <location>
        <begin position="49"/>
        <end position="71"/>
    </location>
</feature>
<keyword evidence="6 11" id="KW-0418">Kinase</keyword>
<reference evidence="11 12" key="1">
    <citation type="submission" date="2021-06" db="EMBL/GenBank/DDBJ databases">
        <title>Faecalicatena sp. nov. isolated from porcine feces.</title>
        <authorList>
            <person name="Oh B.S."/>
            <person name="Lee J.H."/>
        </authorList>
    </citation>
    <scope>NUCLEOTIDE SEQUENCE [LARGE SCALE GENOMIC DNA]</scope>
    <source>
        <strain evidence="11 12">AGMB00832</strain>
    </source>
</reference>
<keyword evidence="4" id="KW-0808">Transferase</keyword>
<evidence type="ECO:0000256" key="6">
    <source>
        <dbReference type="ARBA" id="ARBA00022777"/>
    </source>
</evidence>
<organism evidence="11 12">
    <name type="scientific">Faecalicatena faecalis</name>
    <dbReference type="NCBI Taxonomy" id="2726362"/>
    <lineage>
        <taxon>Bacteria</taxon>
        <taxon>Bacillati</taxon>
        <taxon>Bacillota</taxon>
        <taxon>Clostridia</taxon>
        <taxon>Lachnospirales</taxon>
        <taxon>Lachnospiraceae</taxon>
        <taxon>Faecalicatena</taxon>
    </lineage>
</organism>
<evidence type="ECO:0000256" key="2">
    <source>
        <dbReference type="ARBA" id="ARBA00012438"/>
    </source>
</evidence>
<dbReference type="InterPro" id="IPR011712">
    <property type="entry name" value="Sig_transdc_His_kin_sub3_dim/P"/>
</dbReference>
<keyword evidence="9" id="KW-0812">Transmembrane</keyword>